<dbReference type="Proteomes" id="UP001500238">
    <property type="component" value="Unassembled WGS sequence"/>
</dbReference>
<comment type="caution">
    <text evidence="5">The sequence shown here is derived from an EMBL/GenBank/DDBJ whole genome shotgun (WGS) entry which is preliminary data.</text>
</comment>
<gene>
    <name evidence="5" type="ORF">GCM10009102_03690</name>
</gene>
<accession>A0ABP3SWY9</accession>
<keyword evidence="2 3" id="KW-0040">ANK repeat</keyword>
<evidence type="ECO:0000256" key="3">
    <source>
        <dbReference type="PROSITE-ProRule" id="PRU00023"/>
    </source>
</evidence>
<evidence type="ECO:0000313" key="5">
    <source>
        <dbReference type="EMBL" id="GAA0658612.1"/>
    </source>
</evidence>
<evidence type="ECO:0000313" key="6">
    <source>
        <dbReference type="Proteomes" id="UP001500238"/>
    </source>
</evidence>
<dbReference type="EMBL" id="BAAAES010000001">
    <property type="protein sequence ID" value="GAA0658612.1"/>
    <property type="molecule type" value="Genomic_DNA"/>
</dbReference>
<dbReference type="Pfam" id="PF12796">
    <property type="entry name" value="Ank_2"/>
    <property type="match status" value="1"/>
</dbReference>
<feature type="repeat" description="ANK" evidence="3">
    <location>
        <begin position="131"/>
        <end position="163"/>
    </location>
</feature>
<dbReference type="InterPro" id="IPR036770">
    <property type="entry name" value="Ankyrin_rpt-contain_sf"/>
</dbReference>
<sequence>MIRPHLFLALALTTALATVAVPATAQQQSESYKFLSAIEKEDGKAVTTMIETPGSTIINTKAVTTGKGALHILVGHSGSMYVQYLLQHKADPNIRDAKGNTPLMLAALAGREDLVDLLLTYKANPNLANTSGQTALILAVNARNEAIARTLIAKGADPDQTDNMAGLSARDYALRDSRNPAMVALFKDAPKKVRAQVAGPKF</sequence>
<feature type="signal peptide" evidence="4">
    <location>
        <begin position="1"/>
        <end position="25"/>
    </location>
</feature>
<evidence type="ECO:0000256" key="1">
    <source>
        <dbReference type="ARBA" id="ARBA00022737"/>
    </source>
</evidence>
<feature type="repeat" description="ANK" evidence="3">
    <location>
        <begin position="98"/>
        <end position="130"/>
    </location>
</feature>
<dbReference type="SMART" id="SM00248">
    <property type="entry name" value="ANK"/>
    <property type="match status" value="3"/>
</dbReference>
<keyword evidence="4" id="KW-0732">Signal</keyword>
<evidence type="ECO:0008006" key="7">
    <source>
        <dbReference type="Google" id="ProtNLM"/>
    </source>
</evidence>
<feature type="chain" id="PRO_5045359763" description="Ankyrin repeat domain-containing protein" evidence="4">
    <location>
        <begin position="26"/>
        <end position="202"/>
    </location>
</feature>
<dbReference type="InterPro" id="IPR002110">
    <property type="entry name" value="Ankyrin_rpt"/>
</dbReference>
<reference evidence="6" key="1">
    <citation type="journal article" date="2019" name="Int. J. Syst. Evol. Microbiol.">
        <title>The Global Catalogue of Microorganisms (GCM) 10K type strain sequencing project: providing services to taxonomists for standard genome sequencing and annotation.</title>
        <authorList>
            <consortium name="The Broad Institute Genomics Platform"/>
            <consortium name="The Broad Institute Genome Sequencing Center for Infectious Disease"/>
            <person name="Wu L."/>
            <person name="Ma J."/>
        </authorList>
    </citation>
    <scope>NUCLEOTIDE SEQUENCE [LARGE SCALE GENOMIC DNA]</scope>
    <source>
        <strain evidence="6">JCM 14603</strain>
    </source>
</reference>
<dbReference type="SUPFAM" id="SSF48403">
    <property type="entry name" value="Ankyrin repeat"/>
    <property type="match status" value="1"/>
</dbReference>
<feature type="repeat" description="ANK" evidence="3">
    <location>
        <begin position="65"/>
        <end position="97"/>
    </location>
</feature>
<keyword evidence="1" id="KW-0677">Repeat</keyword>
<organism evidence="5 6">
    <name type="scientific">Sphingomonas insulae</name>
    <dbReference type="NCBI Taxonomy" id="424800"/>
    <lineage>
        <taxon>Bacteria</taxon>
        <taxon>Pseudomonadati</taxon>
        <taxon>Pseudomonadota</taxon>
        <taxon>Alphaproteobacteria</taxon>
        <taxon>Sphingomonadales</taxon>
        <taxon>Sphingomonadaceae</taxon>
        <taxon>Sphingomonas</taxon>
    </lineage>
</organism>
<dbReference type="PROSITE" id="PS50088">
    <property type="entry name" value="ANK_REPEAT"/>
    <property type="match status" value="3"/>
</dbReference>
<dbReference type="PANTHER" id="PTHR24171">
    <property type="entry name" value="ANKYRIN REPEAT DOMAIN-CONTAINING PROTEIN 39-RELATED"/>
    <property type="match status" value="1"/>
</dbReference>
<dbReference type="PANTHER" id="PTHR24171:SF8">
    <property type="entry name" value="BRCA1-ASSOCIATED RING DOMAIN PROTEIN 1"/>
    <property type="match status" value="1"/>
</dbReference>
<dbReference type="Gene3D" id="1.25.40.20">
    <property type="entry name" value="Ankyrin repeat-containing domain"/>
    <property type="match status" value="1"/>
</dbReference>
<dbReference type="RefSeq" id="WP_163957311.1">
    <property type="nucleotide sequence ID" value="NZ_BAAAES010000001.1"/>
</dbReference>
<evidence type="ECO:0000256" key="4">
    <source>
        <dbReference type="SAM" id="SignalP"/>
    </source>
</evidence>
<keyword evidence="6" id="KW-1185">Reference proteome</keyword>
<proteinExistence type="predicted"/>
<evidence type="ECO:0000256" key="2">
    <source>
        <dbReference type="ARBA" id="ARBA00023043"/>
    </source>
</evidence>
<dbReference type="PROSITE" id="PS50297">
    <property type="entry name" value="ANK_REP_REGION"/>
    <property type="match status" value="2"/>
</dbReference>
<name>A0ABP3SWY9_9SPHN</name>
<protein>
    <recommendedName>
        <fullName evidence="7">Ankyrin repeat domain-containing protein</fullName>
    </recommendedName>
</protein>